<evidence type="ECO:0000259" key="2">
    <source>
        <dbReference type="Pfam" id="PF13456"/>
    </source>
</evidence>
<organism evidence="3 4">
    <name type="scientific">Hibiscus syriacus</name>
    <name type="common">Rose of Sharon</name>
    <dbReference type="NCBI Taxonomy" id="106335"/>
    <lineage>
        <taxon>Eukaryota</taxon>
        <taxon>Viridiplantae</taxon>
        <taxon>Streptophyta</taxon>
        <taxon>Embryophyta</taxon>
        <taxon>Tracheophyta</taxon>
        <taxon>Spermatophyta</taxon>
        <taxon>Magnoliopsida</taxon>
        <taxon>eudicotyledons</taxon>
        <taxon>Gunneridae</taxon>
        <taxon>Pentapetalae</taxon>
        <taxon>rosids</taxon>
        <taxon>malvids</taxon>
        <taxon>Malvales</taxon>
        <taxon>Malvaceae</taxon>
        <taxon>Malvoideae</taxon>
        <taxon>Hibiscus</taxon>
    </lineage>
</organism>
<name>A0A6A3CUZ9_HIBSY</name>
<feature type="domain" description="Reverse transcriptase Ty1/copia-type" evidence="1">
    <location>
        <begin position="83"/>
        <end position="148"/>
    </location>
</feature>
<dbReference type="GO" id="GO:0003676">
    <property type="term" value="F:nucleic acid binding"/>
    <property type="evidence" value="ECO:0007669"/>
    <property type="project" value="InterPro"/>
</dbReference>
<evidence type="ECO:0008006" key="5">
    <source>
        <dbReference type="Google" id="ProtNLM"/>
    </source>
</evidence>
<evidence type="ECO:0000259" key="1">
    <source>
        <dbReference type="Pfam" id="PF07727"/>
    </source>
</evidence>
<comment type="caution">
    <text evidence="3">The sequence shown here is derived from an EMBL/GenBank/DDBJ whole genome shotgun (WGS) entry which is preliminary data.</text>
</comment>
<dbReference type="Pfam" id="PF07727">
    <property type="entry name" value="RVT_2"/>
    <property type="match status" value="1"/>
</dbReference>
<dbReference type="PANTHER" id="PTHR11439:SF467">
    <property type="entry name" value="INTEGRASE CATALYTIC DOMAIN-CONTAINING PROTEIN"/>
    <property type="match status" value="1"/>
</dbReference>
<dbReference type="InterPro" id="IPR002156">
    <property type="entry name" value="RNaseH_domain"/>
</dbReference>
<feature type="domain" description="RNase H type-1" evidence="2">
    <location>
        <begin position="17"/>
        <end position="57"/>
    </location>
</feature>
<dbReference type="AlphaFoldDB" id="A0A6A3CUZ9"/>
<dbReference type="Pfam" id="PF13456">
    <property type="entry name" value="RVT_3"/>
    <property type="match status" value="1"/>
</dbReference>
<evidence type="ECO:0000313" key="3">
    <source>
        <dbReference type="EMBL" id="KAE8731088.1"/>
    </source>
</evidence>
<evidence type="ECO:0000313" key="4">
    <source>
        <dbReference type="Proteomes" id="UP000436088"/>
    </source>
</evidence>
<reference evidence="3" key="1">
    <citation type="submission" date="2019-09" db="EMBL/GenBank/DDBJ databases">
        <title>Draft genome information of white flower Hibiscus syriacus.</title>
        <authorList>
            <person name="Kim Y.-M."/>
        </authorList>
    </citation>
    <scope>NUCLEOTIDE SEQUENCE [LARGE SCALE GENOMIC DNA]</scope>
    <source>
        <strain evidence="3">YM2019G1</strain>
    </source>
</reference>
<proteinExistence type="predicted"/>
<protein>
    <recommendedName>
        <fullName evidence="5">Reverse transcriptase Ty1/copia-type domain-containing protein</fullName>
    </recommendedName>
</protein>
<dbReference type="InterPro" id="IPR013103">
    <property type="entry name" value="RVT_2"/>
</dbReference>
<keyword evidence="4" id="KW-1185">Reference proteome</keyword>
<gene>
    <name evidence="3" type="ORF">F3Y22_tig00002840pilonHSYRG00182</name>
</gene>
<sequence length="319" mass="35732">MQLPLFNSLAPLFDFSNTSPNSLVRSIATLRSCAWETKLHWVPRAANEVADILAQMAPLHSSQLLIHDFPPAALIPHLRNYSSSAIQEVLQLLGDRFSLKDLGILSFFLGIEVHRSHGSVIPSQKKFVLELLEKTGMKGVATCTTPMVLASKLSVEEGELLLNTSEYRSIVGSLLYVCHTLPDLAYSIGKSSKKQKPVFRSMMKAEYKCIVDTAAEVTWVRALLADLGLQQDQESVVWFDNTGAVAISVNSVYHAQSKHIDLDVHFVWEKVAARQLQVNYVPAVHQVADDFTKPLSRVVFEDFRIRIYVVPGFKFKQEH</sequence>
<dbReference type="PANTHER" id="PTHR11439">
    <property type="entry name" value="GAG-POL-RELATED RETROTRANSPOSON"/>
    <property type="match status" value="1"/>
</dbReference>
<dbReference type="EMBL" id="VEPZ02000196">
    <property type="protein sequence ID" value="KAE8731088.1"/>
    <property type="molecule type" value="Genomic_DNA"/>
</dbReference>
<dbReference type="Proteomes" id="UP000436088">
    <property type="component" value="Unassembled WGS sequence"/>
</dbReference>
<accession>A0A6A3CUZ9</accession>
<dbReference type="GO" id="GO:0004523">
    <property type="term" value="F:RNA-DNA hybrid ribonuclease activity"/>
    <property type="evidence" value="ECO:0007669"/>
    <property type="project" value="InterPro"/>
</dbReference>
<dbReference type="CDD" id="cd09272">
    <property type="entry name" value="RNase_HI_RT_Ty1"/>
    <property type="match status" value="1"/>
</dbReference>